<dbReference type="OrthoDB" id="1555531at2759"/>
<organism evidence="5 6">
    <name type="scientific">Parasitella parasitica</name>
    <dbReference type="NCBI Taxonomy" id="35722"/>
    <lineage>
        <taxon>Eukaryota</taxon>
        <taxon>Fungi</taxon>
        <taxon>Fungi incertae sedis</taxon>
        <taxon>Mucoromycota</taxon>
        <taxon>Mucoromycotina</taxon>
        <taxon>Mucoromycetes</taxon>
        <taxon>Mucorales</taxon>
        <taxon>Mucorineae</taxon>
        <taxon>Mucoraceae</taxon>
        <taxon>Parasitella</taxon>
    </lineage>
</organism>
<evidence type="ECO:0000313" key="5">
    <source>
        <dbReference type="EMBL" id="CEP17157.1"/>
    </source>
</evidence>
<feature type="compositionally biased region" description="Basic and acidic residues" evidence="3">
    <location>
        <begin position="369"/>
        <end position="378"/>
    </location>
</feature>
<feature type="region of interest" description="Disordered" evidence="3">
    <location>
        <begin position="353"/>
        <end position="391"/>
    </location>
</feature>
<keyword evidence="1" id="KW-0479">Metal-binding</keyword>
<reference evidence="5 6" key="1">
    <citation type="submission" date="2014-09" db="EMBL/GenBank/DDBJ databases">
        <authorList>
            <person name="Ellenberger Sabrina"/>
        </authorList>
    </citation>
    <scope>NUCLEOTIDE SEQUENCE [LARGE SCALE GENOMIC DNA]</scope>
    <source>
        <strain evidence="5 6">CBS 412.66</strain>
    </source>
</reference>
<keyword evidence="6" id="KW-1185">Reference proteome</keyword>
<dbReference type="GO" id="GO:0000981">
    <property type="term" value="F:DNA-binding transcription factor activity, RNA polymerase II-specific"/>
    <property type="evidence" value="ECO:0007669"/>
    <property type="project" value="InterPro"/>
</dbReference>
<dbReference type="InterPro" id="IPR050335">
    <property type="entry name" value="ERT1_acuK_gluconeogen_tf"/>
</dbReference>
<evidence type="ECO:0000256" key="2">
    <source>
        <dbReference type="ARBA" id="ARBA00023242"/>
    </source>
</evidence>
<feature type="domain" description="Zn(2)-C6 fungal-type" evidence="4">
    <location>
        <begin position="25"/>
        <end position="54"/>
    </location>
</feature>
<keyword evidence="2" id="KW-0539">Nucleus</keyword>
<dbReference type="PANTHER" id="PTHR47659">
    <property type="entry name" value="ZN(II)2CYS6 TRANSCRIPTION FACTOR (EUROFUNG)-RELATED"/>
    <property type="match status" value="1"/>
</dbReference>
<dbReference type="PROSITE" id="PS00463">
    <property type="entry name" value="ZN2_CY6_FUNGAL_1"/>
    <property type="match status" value="1"/>
</dbReference>
<accession>A0A0B7NIC0</accession>
<evidence type="ECO:0000259" key="4">
    <source>
        <dbReference type="PROSITE" id="PS50048"/>
    </source>
</evidence>
<protein>
    <recommendedName>
        <fullName evidence="4">Zn(2)-C6 fungal-type domain-containing protein</fullName>
    </recommendedName>
</protein>
<gene>
    <name evidence="5" type="primary">PARPA_11450.1 scaffold 44122</name>
</gene>
<evidence type="ECO:0000313" key="6">
    <source>
        <dbReference type="Proteomes" id="UP000054107"/>
    </source>
</evidence>
<dbReference type="Proteomes" id="UP000054107">
    <property type="component" value="Unassembled WGS sequence"/>
</dbReference>
<name>A0A0B7NIC0_9FUNG</name>
<feature type="compositionally biased region" description="Low complexity" evidence="3">
    <location>
        <begin position="355"/>
        <end position="366"/>
    </location>
</feature>
<evidence type="ECO:0000256" key="3">
    <source>
        <dbReference type="SAM" id="MobiDB-lite"/>
    </source>
</evidence>
<dbReference type="EMBL" id="LN733615">
    <property type="protein sequence ID" value="CEP17157.1"/>
    <property type="molecule type" value="Genomic_DNA"/>
</dbReference>
<sequence length="909" mass="102729">MNAQRNLTHVPVKKKPTKTTHVPTACINCKKAHLACDLSRPCRRCSTLGKSDSCIDIKHKKRGRPKLTSIKKWQHATTLTVNKPCIPPIAALPSSLTPPLHAAASALVPPSSSFKMTASREIIKDKERLPTEMMTMFLSMDLCCARISDESIQFLNTNPTQMGHCSLYDIIHPDSSETLSRLHRIFLDNCHRQVTRPLSFTPASSNTFLTTSAAQLLSIANGSQTIKETLKFKSPSPSFPSLFECQFHLGGGFGGDLFAPNTLNQLYMVCLVTKKTLPAPAPPTLPPPQPNLVENILRQKPDYPFLLYDSDLMSMYQNSSSTSNENDTIQLVNHLYEAIMSPTAGTMELNNVAPSNGYNNSSSCSSEDGDLRQHKHDTVSPITSPATPHTTIQLHPPQQTYSNVLLSDFLEKPMDDLVGDLLQNNVMCRSWNIPAHIAFLREVAVPTSSHAERFMASIDCNPDPLYLNAVKEIKVFDGHLEEYSIKKDQFQTMNFRFSNLVKIHASLTWFRKFDDELAEKFLECCPRFDEFNTNYHTIICSSLQYYTGLYRIRHIASHLQLKRDIFGTPFGEDVIQYLINFPRLKSISMKGFGLNNFQTILQAVHRLSRLTSISMRGAEKDKEHFAEKFLRTKTAEERRQIVKRLSKVKELTWYMSDGFCSNSIMFASKYLTGLNSILMGCSVPENWNNTEQRLFCNKFIDLAASSTNICNARLSMNFMMLSKYLPTAMHRLFSNESTNLKIPSKRKLILSILKEGSIADPTHILVDTSKSITSMDVRVSDTRGFEDFVSQIFKKLTPIHYFKSFDLNFTGKSTYNCKVDVDSYDKLIEGVGSVKKLALDIPVSFKEGSKADYDYSEEFLGDIYPMVEDMTLRATPGVPFDTLLDRYATYISKHEALTSSLFLRHMEHN</sequence>
<dbReference type="SUPFAM" id="SSF57701">
    <property type="entry name" value="Zn2/Cys6 DNA-binding domain"/>
    <property type="match status" value="1"/>
</dbReference>
<dbReference type="InterPro" id="IPR036864">
    <property type="entry name" value="Zn2-C6_fun-type_DNA-bd_sf"/>
</dbReference>
<dbReference type="PANTHER" id="PTHR47659:SF4">
    <property type="entry name" value="ZN(II)2CYS6 TRANSCRIPTION FACTOR (EUROFUNG)"/>
    <property type="match status" value="1"/>
</dbReference>
<dbReference type="CDD" id="cd00067">
    <property type="entry name" value="GAL4"/>
    <property type="match status" value="1"/>
</dbReference>
<dbReference type="InterPro" id="IPR001138">
    <property type="entry name" value="Zn2Cys6_DnaBD"/>
</dbReference>
<dbReference type="AlphaFoldDB" id="A0A0B7NIC0"/>
<dbReference type="GO" id="GO:0008270">
    <property type="term" value="F:zinc ion binding"/>
    <property type="evidence" value="ECO:0007669"/>
    <property type="project" value="InterPro"/>
</dbReference>
<dbReference type="PROSITE" id="PS50048">
    <property type="entry name" value="ZN2_CY6_FUNGAL_2"/>
    <property type="match status" value="1"/>
</dbReference>
<feature type="compositionally biased region" description="Polar residues" evidence="3">
    <location>
        <begin position="380"/>
        <end position="391"/>
    </location>
</feature>
<dbReference type="SMART" id="SM00066">
    <property type="entry name" value="GAL4"/>
    <property type="match status" value="1"/>
</dbReference>
<evidence type="ECO:0000256" key="1">
    <source>
        <dbReference type="ARBA" id="ARBA00022723"/>
    </source>
</evidence>
<proteinExistence type="predicted"/>